<feature type="domain" description="Formyl transferase N-terminal" evidence="6">
    <location>
        <begin position="260"/>
        <end position="312"/>
    </location>
</feature>
<evidence type="ECO:0000259" key="6">
    <source>
        <dbReference type="Pfam" id="PF00551"/>
    </source>
</evidence>
<accession>A0A5C5FX77</accession>
<sequence>MAASSSSTERKWRITVLISGSGSNLQALLNATQLPPSDPRSLSHCAITSVLSSRSDAYGLTRARTFPASPTPAEAFPLLRWKKQPGNEGKTRQDWELDLAAKIRATRPDVVVLAGWMLILGEQFLQHLVRDWDEESTGASSDLSSSQAPAPPSVDPTGASLGFGLPTPGSSPYASSLVNPSDTLKGRPIPIINLHPALPGQFPGAHAIKDAWDAFNTPSASALRSSTSDASATLETLDAPVTAPNDAAADAQAEAGGRRITHTGLMVHRVIPLLDAGAPVVVREVPLVEGESLEGLEERIHAVEHEAIVEAVGEVVRLVKRGEWWEGVDGPGEGEAGSSASRV</sequence>
<evidence type="ECO:0000256" key="2">
    <source>
        <dbReference type="ARBA" id="ARBA00012254"/>
    </source>
</evidence>
<evidence type="ECO:0000256" key="4">
    <source>
        <dbReference type="ARBA" id="ARBA00022755"/>
    </source>
</evidence>
<proteinExistence type="predicted"/>
<feature type="region of interest" description="Disordered" evidence="5">
    <location>
        <begin position="136"/>
        <end position="166"/>
    </location>
</feature>
<evidence type="ECO:0000256" key="1">
    <source>
        <dbReference type="ARBA" id="ARBA00005054"/>
    </source>
</evidence>
<dbReference type="Gene3D" id="3.40.50.170">
    <property type="entry name" value="Formyl transferase, N-terminal domain"/>
    <property type="match status" value="1"/>
</dbReference>
<dbReference type="InterPro" id="IPR002376">
    <property type="entry name" value="Formyl_transf_N"/>
</dbReference>
<evidence type="ECO:0000256" key="3">
    <source>
        <dbReference type="ARBA" id="ARBA00022679"/>
    </source>
</evidence>
<name>A0A5C5FX77_9BASI</name>
<dbReference type="GO" id="GO:0004644">
    <property type="term" value="F:phosphoribosylglycinamide formyltransferase activity"/>
    <property type="evidence" value="ECO:0007669"/>
    <property type="project" value="UniProtKB-EC"/>
</dbReference>
<dbReference type="AlphaFoldDB" id="A0A5C5FX77"/>
<organism evidence="7 8">
    <name type="scientific">Rhodotorula diobovata</name>
    <dbReference type="NCBI Taxonomy" id="5288"/>
    <lineage>
        <taxon>Eukaryota</taxon>
        <taxon>Fungi</taxon>
        <taxon>Dikarya</taxon>
        <taxon>Basidiomycota</taxon>
        <taxon>Pucciniomycotina</taxon>
        <taxon>Microbotryomycetes</taxon>
        <taxon>Sporidiobolales</taxon>
        <taxon>Sporidiobolaceae</taxon>
        <taxon>Rhodotorula</taxon>
    </lineage>
</organism>
<feature type="compositionally biased region" description="Polar residues" evidence="5">
    <location>
        <begin position="137"/>
        <end position="148"/>
    </location>
</feature>
<gene>
    <name evidence="7" type="ORF">DMC30DRAFT_200152</name>
</gene>
<evidence type="ECO:0000313" key="7">
    <source>
        <dbReference type="EMBL" id="TNY21428.1"/>
    </source>
</evidence>
<keyword evidence="8" id="KW-1185">Reference proteome</keyword>
<evidence type="ECO:0000256" key="5">
    <source>
        <dbReference type="SAM" id="MobiDB-lite"/>
    </source>
</evidence>
<comment type="pathway">
    <text evidence="1">Purine metabolism; IMP biosynthesis via de novo pathway; N(2)-formyl-N(1)-(5-phospho-D-ribosyl)glycinamide from N(1)-(5-phospho-D-ribosyl)glycinamide (10-formyl THF route): step 1/1.</text>
</comment>
<reference evidence="7 8" key="1">
    <citation type="submission" date="2019-03" db="EMBL/GenBank/DDBJ databases">
        <title>Rhodosporidium diobovatum UCD-FST 08-225 genome sequencing, assembly, and annotation.</title>
        <authorList>
            <person name="Fakankun I.U."/>
            <person name="Fristensky B."/>
            <person name="Levin D.B."/>
        </authorList>
    </citation>
    <scope>NUCLEOTIDE SEQUENCE [LARGE SCALE GENOMIC DNA]</scope>
    <source>
        <strain evidence="7 8">UCD-FST 08-225</strain>
    </source>
</reference>
<feature type="domain" description="Formyl transferase N-terminal" evidence="6">
    <location>
        <begin position="13"/>
        <end position="127"/>
    </location>
</feature>
<dbReference type="GO" id="GO:0005737">
    <property type="term" value="C:cytoplasm"/>
    <property type="evidence" value="ECO:0007669"/>
    <property type="project" value="TreeGrafter"/>
</dbReference>
<dbReference type="GO" id="GO:0006189">
    <property type="term" value="P:'de novo' IMP biosynthetic process"/>
    <property type="evidence" value="ECO:0007669"/>
    <property type="project" value="TreeGrafter"/>
</dbReference>
<dbReference type="Pfam" id="PF00551">
    <property type="entry name" value="Formyl_trans_N"/>
    <property type="match status" value="2"/>
</dbReference>
<dbReference type="PANTHER" id="PTHR43369">
    <property type="entry name" value="PHOSPHORIBOSYLGLYCINAMIDE FORMYLTRANSFERASE"/>
    <property type="match status" value="1"/>
</dbReference>
<dbReference type="Proteomes" id="UP000311382">
    <property type="component" value="Unassembled WGS sequence"/>
</dbReference>
<dbReference type="OrthoDB" id="5575075at2759"/>
<comment type="caution">
    <text evidence="7">The sequence shown here is derived from an EMBL/GenBank/DDBJ whole genome shotgun (WGS) entry which is preliminary data.</text>
</comment>
<evidence type="ECO:0000313" key="8">
    <source>
        <dbReference type="Proteomes" id="UP000311382"/>
    </source>
</evidence>
<keyword evidence="3" id="KW-0808">Transferase</keyword>
<dbReference type="SUPFAM" id="SSF53328">
    <property type="entry name" value="Formyltransferase"/>
    <property type="match status" value="2"/>
</dbReference>
<protein>
    <recommendedName>
        <fullName evidence="2">phosphoribosylglycinamide formyltransferase 1</fullName>
        <ecNumber evidence="2">2.1.2.2</ecNumber>
    </recommendedName>
</protein>
<dbReference type="EMBL" id="SOZI01000043">
    <property type="protein sequence ID" value="TNY21428.1"/>
    <property type="molecule type" value="Genomic_DNA"/>
</dbReference>
<dbReference type="STRING" id="5288.A0A5C5FX77"/>
<dbReference type="PANTHER" id="PTHR43369:SF2">
    <property type="entry name" value="PHOSPHORIBOSYLGLYCINAMIDE FORMYLTRANSFERASE"/>
    <property type="match status" value="1"/>
</dbReference>
<dbReference type="EC" id="2.1.2.2" evidence="2"/>
<keyword evidence="4" id="KW-0658">Purine biosynthesis</keyword>
<dbReference type="InterPro" id="IPR036477">
    <property type="entry name" value="Formyl_transf_N_sf"/>
</dbReference>